<sequence length="126" mass="14323">MFYQTTMIMNISDDHNNSFGDIISPITEHDEESVPFKVGEEVMKANTAPYLPTLEEPILAAIDDIQSKEDEEFLAPSLYEDKCSNLLDEAEVTHIHLNLPQLPRVTINQVGEDDSVFENKKEQEKV</sequence>
<name>A0A699SBA7_TANCI</name>
<accession>A0A699SBA7</accession>
<dbReference type="AlphaFoldDB" id="A0A699SBA7"/>
<evidence type="ECO:0000313" key="1">
    <source>
        <dbReference type="EMBL" id="GFC94801.1"/>
    </source>
</evidence>
<proteinExistence type="predicted"/>
<gene>
    <name evidence="1" type="ORF">Tci_866771</name>
</gene>
<protein>
    <submittedName>
        <fullName evidence="1">Uncharacterized protein</fullName>
    </submittedName>
</protein>
<comment type="caution">
    <text evidence="1">The sequence shown here is derived from an EMBL/GenBank/DDBJ whole genome shotgun (WGS) entry which is preliminary data.</text>
</comment>
<feature type="non-terminal residue" evidence="1">
    <location>
        <position position="126"/>
    </location>
</feature>
<organism evidence="1">
    <name type="scientific">Tanacetum cinerariifolium</name>
    <name type="common">Dalmatian daisy</name>
    <name type="synonym">Chrysanthemum cinerariifolium</name>
    <dbReference type="NCBI Taxonomy" id="118510"/>
    <lineage>
        <taxon>Eukaryota</taxon>
        <taxon>Viridiplantae</taxon>
        <taxon>Streptophyta</taxon>
        <taxon>Embryophyta</taxon>
        <taxon>Tracheophyta</taxon>
        <taxon>Spermatophyta</taxon>
        <taxon>Magnoliopsida</taxon>
        <taxon>eudicotyledons</taxon>
        <taxon>Gunneridae</taxon>
        <taxon>Pentapetalae</taxon>
        <taxon>asterids</taxon>
        <taxon>campanulids</taxon>
        <taxon>Asterales</taxon>
        <taxon>Asteraceae</taxon>
        <taxon>Asteroideae</taxon>
        <taxon>Anthemideae</taxon>
        <taxon>Anthemidinae</taxon>
        <taxon>Tanacetum</taxon>
    </lineage>
</organism>
<reference evidence="1" key="1">
    <citation type="journal article" date="2019" name="Sci. Rep.">
        <title>Draft genome of Tanacetum cinerariifolium, the natural source of mosquito coil.</title>
        <authorList>
            <person name="Yamashiro T."/>
            <person name="Shiraishi A."/>
            <person name="Satake H."/>
            <person name="Nakayama K."/>
        </authorList>
    </citation>
    <scope>NUCLEOTIDE SEQUENCE</scope>
</reference>
<dbReference type="EMBL" id="BKCJ011150846">
    <property type="protein sequence ID" value="GFC94801.1"/>
    <property type="molecule type" value="Genomic_DNA"/>
</dbReference>